<dbReference type="GO" id="GO:0080030">
    <property type="term" value="F:methyl indole-3-acetate esterase activity"/>
    <property type="evidence" value="ECO:0000318"/>
    <property type="project" value="GO_Central"/>
</dbReference>
<dbReference type="SUPFAM" id="SSF53474">
    <property type="entry name" value="alpha/beta-Hydrolases"/>
    <property type="match status" value="1"/>
</dbReference>
<dbReference type="AlphaFoldDB" id="A0A2G2Y3U7"/>
<accession>A0A2G2Y3U7</accession>
<organism evidence="2 3">
    <name type="scientific">Capsicum annuum</name>
    <name type="common">Capsicum pepper</name>
    <dbReference type="NCBI Taxonomy" id="4072"/>
    <lineage>
        <taxon>Eukaryota</taxon>
        <taxon>Viridiplantae</taxon>
        <taxon>Streptophyta</taxon>
        <taxon>Embryophyta</taxon>
        <taxon>Tracheophyta</taxon>
        <taxon>Spermatophyta</taxon>
        <taxon>Magnoliopsida</taxon>
        <taxon>eudicotyledons</taxon>
        <taxon>Gunneridae</taxon>
        <taxon>Pentapetalae</taxon>
        <taxon>asterids</taxon>
        <taxon>lamiids</taxon>
        <taxon>Solanales</taxon>
        <taxon>Solanaceae</taxon>
        <taxon>Solanoideae</taxon>
        <taxon>Capsiceae</taxon>
        <taxon>Capsicum</taxon>
    </lineage>
</organism>
<evidence type="ECO:0000313" key="3">
    <source>
        <dbReference type="Proteomes" id="UP000222542"/>
    </source>
</evidence>
<reference evidence="2 3" key="2">
    <citation type="journal article" date="2017" name="Genome Biol.">
        <title>New reference genome sequences of hot pepper reveal the massive evolution of plant disease-resistance genes by retroduplication.</title>
        <authorList>
            <person name="Kim S."/>
            <person name="Park J."/>
            <person name="Yeom S.I."/>
            <person name="Kim Y.M."/>
            <person name="Seo E."/>
            <person name="Kim K.T."/>
            <person name="Kim M.S."/>
            <person name="Lee J.M."/>
            <person name="Cheong K."/>
            <person name="Shin H.S."/>
            <person name="Kim S.B."/>
            <person name="Han K."/>
            <person name="Lee J."/>
            <person name="Park M."/>
            <person name="Lee H.A."/>
            <person name="Lee H.Y."/>
            <person name="Lee Y."/>
            <person name="Oh S."/>
            <person name="Lee J.H."/>
            <person name="Choi E."/>
            <person name="Choi E."/>
            <person name="Lee S.E."/>
            <person name="Jeon J."/>
            <person name="Kim H."/>
            <person name="Choi G."/>
            <person name="Song H."/>
            <person name="Lee J."/>
            <person name="Lee S.C."/>
            <person name="Kwon J.K."/>
            <person name="Lee H.Y."/>
            <person name="Koo N."/>
            <person name="Hong Y."/>
            <person name="Kim R.W."/>
            <person name="Kang W.H."/>
            <person name="Huh J.H."/>
            <person name="Kang B.C."/>
            <person name="Yang T.J."/>
            <person name="Lee Y.H."/>
            <person name="Bennetzen J.L."/>
            <person name="Choi D."/>
        </authorList>
    </citation>
    <scope>NUCLEOTIDE SEQUENCE [LARGE SCALE GENOMIC DNA]</scope>
    <source>
        <strain evidence="3">cv. CM334</strain>
    </source>
</reference>
<evidence type="ECO:0000313" key="2">
    <source>
        <dbReference type="EMBL" id="PHT64390.1"/>
    </source>
</evidence>
<gene>
    <name evidence="2" type="ORF">T459_31741</name>
</gene>
<dbReference type="Proteomes" id="UP000222542">
    <property type="component" value="Unassembled WGS sequence"/>
</dbReference>
<dbReference type="EMBL" id="AYRZ02000015">
    <property type="protein sequence ID" value="PHT64390.1"/>
    <property type="molecule type" value="Genomic_DNA"/>
</dbReference>
<dbReference type="Gramene" id="PHT64390">
    <property type="protein sequence ID" value="PHT64390"/>
    <property type="gene ID" value="T459_31741"/>
</dbReference>
<feature type="domain" description="AB hydrolase-1" evidence="1">
    <location>
        <begin position="24"/>
        <end position="265"/>
    </location>
</feature>
<dbReference type="GO" id="GO:0080032">
    <property type="term" value="F:methyl jasmonate esterase activity"/>
    <property type="evidence" value="ECO:0000318"/>
    <property type="project" value="GO_Central"/>
</dbReference>
<proteinExistence type="predicted"/>
<dbReference type="InterPro" id="IPR045889">
    <property type="entry name" value="MES/HNL"/>
</dbReference>
<dbReference type="GO" id="GO:0009696">
    <property type="term" value="P:salicylic acid metabolic process"/>
    <property type="evidence" value="ECO:0000318"/>
    <property type="project" value="GO_Central"/>
</dbReference>
<dbReference type="GO" id="GO:0080031">
    <property type="term" value="F:methyl salicylate esterase activity"/>
    <property type="evidence" value="ECO:0000318"/>
    <property type="project" value="GO_Central"/>
</dbReference>
<dbReference type="GO" id="GO:0009694">
    <property type="term" value="P:jasmonic acid metabolic process"/>
    <property type="evidence" value="ECO:0000318"/>
    <property type="project" value="GO_Central"/>
</dbReference>
<protein>
    <recommendedName>
        <fullName evidence="1">AB hydrolase-1 domain-containing protein</fullName>
    </recommendedName>
</protein>
<name>A0A2G2Y3U7_CAPAN</name>
<evidence type="ECO:0000259" key="1">
    <source>
        <dbReference type="Pfam" id="PF12697"/>
    </source>
</evidence>
<dbReference type="FunFam" id="3.40.50.1820:FF:000051">
    <property type="entry name" value="(S)-hydroxynitrile lyase"/>
    <property type="match status" value="1"/>
</dbReference>
<dbReference type="SMR" id="A0A2G2Y3U7"/>
<reference evidence="2 3" key="1">
    <citation type="journal article" date="2014" name="Nat. Genet.">
        <title>Genome sequence of the hot pepper provides insights into the evolution of pungency in Capsicum species.</title>
        <authorList>
            <person name="Kim S."/>
            <person name="Park M."/>
            <person name="Yeom S.I."/>
            <person name="Kim Y.M."/>
            <person name="Lee J.M."/>
            <person name="Lee H.A."/>
            <person name="Seo E."/>
            <person name="Choi J."/>
            <person name="Cheong K."/>
            <person name="Kim K.T."/>
            <person name="Jung K."/>
            <person name="Lee G.W."/>
            <person name="Oh S.K."/>
            <person name="Bae C."/>
            <person name="Kim S.B."/>
            <person name="Lee H.Y."/>
            <person name="Kim S.Y."/>
            <person name="Kim M.S."/>
            <person name="Kang B.C."/>
            <person name="Jo Y.D."/>
            <person name="Yang H.B."/>
            <person name="Jeong H.J."/>
            <person name="Kang W.H."/>
            <person name="Kwon J.K."/>
            <person name="Shin C."/>
            <person name="Lim J.Y."/>
            <person name="Park J.H."/>
            <person name="Huh J.H."/>
            <person name="Kim J.S."/>
            <person name="Kim B.D."/>
            <person name="Cohen O."/>
            <person name="Paran I."/>
            <person name="Suh M.C."/>
            <person name="Lee S.B."/>
            <person name="Kim Y.K."/>
            <person name="Shin Y."/>
            <person name="Noh S.J."/>
            <person name="Park J."/>
            <person name="Seo Y.S."/>
            <person name="Kwon S.Y."/>
            <person name="Kim H.A."/>
            <person name="Park J.M."/>
            <person name="Kim H.J."/>
            <person name="Choi S.B."/>
            <person name="Bosland P.W."/>
            <person name="Reeves G."/>
            <person name="Jo S.H."/>
            <person name="Lee B.W."/>
            <person name="Cho H.T."/>
            <person name="Choi H.S."/>
            <person name="Lee M.S."/>
            <person name="Yu Y."/>
            <person name="Do Choi Y."/>
            <person name="Park B.S."/>
            <person name="van Deynze A."/>
            <person name="Ashrafi H."/>
            <person name="Hill T."/>
            <person name="Kim W.T."/>
            <person name="Pai H.S."/>
            <person name="Ahn H.K."/>
            <person name="Yeam I."/>
            <person name="Giovannoni J.J."/>
            <person name="Rose J.K."/>
            <person name="Sorensen I."/>
            <person name="Lee S.J."/>
            <person name="Kim R.W."/>
            <person name="Choi I.Y."/>
            <person name="Choi B.S."/>
            <person name="Lim J.S."/>
            <person name="Lee Y.H."/>
            <person name="Choi D."/>
        </authorList>
    </citation>
    <scope>NUCLEOTIDE SEQUENCE [LARGE SCALE GENOMIC DNA]</scope>
    <source>
        <strain evidence="3">cv. CM334</strain>
    </source>
</reference>
<keyword evidence="3" id="KW-1185">Reference proteome</keyword>
<dbReference type="PANTHER" id="PTHR10992">
    <property type="entry name" value="METHYLESTERASE FAMILY MEMBER"/>
    <property type="match status" value="1"/>
</dbReference>
<dbReference type="OrthoDB" id="408373at2759"/>
<comment type="caution">
    <text evidence="2">The sequence shown here is derived from an EMBL/GenBank/DDBJ whole genome shotgun (WGS) entry which is preliminary data.</text>
</comment>
<dbReference type="Gene3D" id="3.40.50.1820">
    <property type="entry name" value="alpha/beta hydrolase"/>
    <property type="match status" value="1"/>
</dbReference>
<dbReference type="InterPro" id="IPR029058">
    <property type="entry name" value="AB_hydrolase_fold"/>
</dbReference>
<dbReference type="InterPro" id="IPR000073">
    <property type="entry name" value="AB_hydrolase_1"/>
</dbReference>
<dbReference type="OMA" id="HVIERYP"/>
<sequence>MENSKSLLPYANATLLEPKAKKHFVLVHTVGHGAWFWCKIVALMTSSGHNVTVLDLGASGINPKQVLEVSHLSDYFSPLMEFMASLPADKKVVLVGHSFGGLAISKAMETFPEKISVAVFLSALMPGPSINVTTVYTMASSAVITQFDNRVTYDNGPENPPTTLILGPKFLATNFYQMSPIQDLALAATLVRPVYLYSVGEVTKEIVLSSKRYGSVKRVFIVATENNALKKEFLNLMIEKNPPDEMEEIPDSDHMTMMSKPLHLFITLLSIANKYS</sequence>
<dbReference type="PANTHER" id="PTHR10992:SF1064">
    <property type="entry name" value="METHYLKETONE SYNTHASE IB"/>
    <property type="match status" value="1"/>
</dbReference>
<dbReference type="Pfam" id="PF12697">
    <property type="entry name" value="Abhydrolase_6"/>
    <property type="match status" value="1"/>
</dbReference>